<gene>
    <name evidence="2" type="ORF">ABW18_01200</name>
</gene>
<keyword evidence="1" id="KW-0812">Transmembrane</keyword>
<organism evidence="2 3">
    <name type="scientific">Gordonia jacobaea</name>
    <dbReference type="NCBI Taxonomy" id="122202"/>
    <lineage>
        <taxon>Bacteria</taxon>
        <taxon>Bacillati</taxon>
        <taxon>Actinomycetota</taxon>
        <taxon>Actinomycetes</taxon>
        <taxon>Mycobacteriales</taxon>
        <taxon>Gordoniaceae</taxon>
        <taxon>Gordonia</taxon>
    </lineage>
</organism>
<feature type="transmembrane region" description="Helical" evidence="1">
    <location>
        <begin position="37"/>
        <end position="56"/>
    </location>
</feature>
<evidence type="ECO:0000256" key="1">
    <source>
        <dbReference type="SAM" id="Phobius"/>
    </source>
</evidence>
<reference evidence="2 3" key="1">
    <citation type="submission" date="2015-05" db="EMBL/GenBank/DDBJ databases">
        <title>Draft genome sequence of the bacterium Gordonia jacobaea a new member of the Gordonia genus.</title>
        <authorList>
            <person name="Jimenez-Galisteo G."/>
            <person name="Dominguez A."/>
            <person name="Munoz E."/>
            <person name="Vinas M."/>
        </authorList>
    </citation>
    <scope>NUCLEOTIDE SEQUENCE [LARGE SCALE GENOMIC DNA]</scope>
    <source>
        <strain evidence="3">mv1</strain>
    </source>
</reference>
<comment type="caution">
    <text evidence="2">The sequence shown here is derived from an EMBL/GenBank/DDBJ whole genome shotgun (WGS) entry which is preliminary data.</text>
</comment>
<feature type="transmembrane region" description="Helical" evidence="1">
    <location>
        <begin position="62"/>
        <end position="82"/>
    </location>
</feature>
<accession>A0ABR5IH79</accession>
<evidence type="ECO:0000313" key="3">
    <source>
        <dbReference type="Proteomes" id="UP000037247"/>
    </source>
</evidence>
<dbReference type="InterPro" id="IPR021449">
    <property type="entry name" value="DUF3099"/>
</dbReference>
<keyword evidence="3" id="KW-1185">Reference proteome</keyword>
<proteinExistence type="predicted"/>
<dbReference type="EMBL" id="LDTZ01000013">
    <property type="protein sequence ID" value="KNA93092.1"/>
    <property type="molecule type" value="Genomic_DNA"/>
</dbReference>
<name>A0ABR5IH79_9ACTN</name>
<sequence>MVGAEGPRRDHVSPEAFLITDAQESLDEQHRTRVRKYLTLMSFRVPALIIAGIVYSMTGSGWWALGIVALSIPLPWVAVLIANDRPPRKRGEVAQYKYGPDHHVVGPQALGGESNVIDSTVADDRHPH</sequence>
<keyword evidence="1" id="KW-1133">Transmembrane helix</keyword>
<dbReference type="Proteomes" id="UP000037247">
    <property type="component" value="Unassembled WGS sequence"/>
</dbReference>
<evidence type="ECO:0008006" key="4">
    <source>
        <dbReference type="Google" id="ProtNLM"/>
    </source>
</evidence>
<dbReference type="RefSeq" id="WP_049697185.1">
    <property type="nucleotide sequence ID" value="NZ_CBDRLS010000003.1"/>
</dbReference>
<protein>
    <recommendedName>
        <fullName evidence="4">DUF3099 domain-containing protein</fullName>
    </recommendedName>
</protein>
<dbReference type="Pfam" id="PF11298">
    <property type="entry name" value="DUF3099"/>
    <property type="match status" value="1"/>
</dbReference>
<evidence type="ECO:0000313" key="2">
    <source>
        <dbReference type="EMBL" id="KNA93092.1"/>
    </source>
</evidence>
<keyword evidence="1" id="KW-0472">Membrane</keyword>